<dbReference type="EMBL" id="NBSK02000005">
    <property type="protein sequence ID" value="KAJ0204563.1"/>
    <property type="molecule type" value="Genomic_DNA"/>
</dbReference>
<keyword evidence="1" id="KW-0812">Transmembrane</keyword>
<feature type="transmembrane region" description="Helical" evidence="1">
    <location>
        <begin position="103"/>
        <end position="128"/>
    </location>
</feature>
<accession>A0A9R1VH06</accession>
<comment type="caution">
    <text evidence="2">The sequence shown here is derived from an EMBL/GenBank/DDBJ whole genome shotgun (WGS) entry which is preliminary data.</text>
</comment>
<keyword evidence="1" id="KW-1133">Transmembrane helix</keyword>
<dbReference type="Proteomes" id="UP000235145">
    <property type="component" value="Unassembled WGS sequence"/>
</dbReference>
<gene>
    <name evidence="2" type="ORF">LSAT_V11C500246430</name>
</gene>
<dbReference type="AlphaFoldDB" id="A0A9R1VH06"/>
<keyword evidence="1" id="KW-0472">Membrane</keyword>
<proteinExistence type="predicted"/>
<reference evidence="2 3" key="1">
    <citation type="journal article" date="2017" name="Nat. Commun.">
        <title>Genome assembly with in vitro proximity ligation data and whole-genome triplication in lettuce.</title>
        <authorList>
            <person name="Reyes-Chin-Wo S."/>
            <person name="Wang Z."/>
            <person name="Yang X."/>
            <person name="Kozik A."/>
            <person name="Arikit S."/>
            <person name="Song C."/>
            <person name="Xia L."/>
            <person name="Froenicke L."/>
            <person name="Lavelle D.O."/>
            <person name="Truco M.J."/>
            <person name="Xia R."/>
            <person name="Zhu S."/>
            <person name="Xu C."/>
            <person name="Xu H."/>
            <person name="Xu X."/>
            <person name="Cox K."/>
            <person name="Korf I."/>
            <person name="Meyers B.C."/>
            <person name="Michelmore R.W."/>
        </authorList>
    </citation>
    <scope>NUCLEOTIDE SEQUENCE [LARGE SCALE GENOMIC DNA]</scope>
    <source>
        <strain evidence="3">cv. Salinas</strain>
        <tissue evidence="2">Seedlings</tissue>
    </source>
</reference>
<name>A0A9R1VH06_LACSA</name>
<protein>
    <submittedName>
        <fullName evidence="2">Uncharacterized protein</fullName>
    </submittedName>
</protein>
<evidence type="ECO:0000313" key="2">
    <source>
        <dbReference type="EMBL" id="KAJ0204563.1"/>
    </source>
</evidence>
<keyword evidence="3" id="KW-1185">Reference proteome</keyword>
<evidence type="ECO:0000256" key="1">
    <source>
        <dbReference type="SAM" id="Phobius"/>
    </source>
</evidence>
<organism evidence="2 3">
    <name type="scientific">Lactuca sativa</name>
    <name type="common">Garden lettuce</name>
    <dbReference type="NCBI Taxonomy" id="4236"/>
    <lineage>
        <taxon>Eukaryota</taxon>
        <taxon>Viridiplantae</taxon>
        <taxon>Streptophyta</taxon>
        <taxon>Embryophyta</taxon>
        <taxon>Tracheophyta</taxon>
        <taxon>Spermatophyta</taxon>
        <taxon>Magnoliopsida</taxon>
        <taxon>eudicotyledons</taxon>
        <taxon>Gunneridae</taxon>
        <taxon>Pentapetalae</taxon>
        <taxon>asterids</taxon>
        <taxon>campanulids</taxon>
        <taxon>Asterales</taxon>
        <taxon>Asteraceae</taxon>
        <taxon>Cichorioideae</taxon>
        <taxon>Cichorieae</taxon>
        <taxon>Lactucinae</taxon>
        <taxon>Lactuca</taxon>
    </lineage>
</organism>
<evidence type="ECO:0000313" key="3">
    <source>
        <dbReference type="Proteomes" id="UP000235145"/>
    </source>
</evidence>
<sequence length="167" mass="19640">MKIVDFEQYLFLLGMARMIVRRQLLDKFLSLQDAYASVFTEGIGELYTLLNFLQSSAPTRHWLLIPETCILIANRFGVVLTFLTKQGSLTFFPLWKGLEEFLYHRVFIISLVYGNYYVMLLTITTLWIRHKAPCVDGWETLFMSCLELYRQLKPYNPETPFITIEDC</sequence>